<dbReference type="Pfam" id="PF01915">
    <property type="entry name" value="Glyco_hydro_3_C"/>
    <property type="match status" value="1"/>
</dbReference>
<dbReference type="GO" id="GO:0009044">
    <property type="term" value="F:xylan 1,4-beta-xylosidase activity"/>
    <property type="evidence" value="ECO:0007669"/>
    <property type="project" value="UniProtKB-EC"/>
</dbReference>
<dbReference type="InterPro" id="IPR054850">
    <property type="entry name" value="Xylosidase_Xyl3A"/>
</dbReference>
<dbReference type="InterPro" id="IPR036962">
    <property type="entry name" value="Glyco_hydro_3_N_sf"/>
</dbReference>
<reference evidence="6 7" key="1">
    <citation type="submission" date="2024-06" db="EMBL/GenBank/DDBJ databases">
        <authorList>
            <person name="Kaempfer P."/>
            <person name="Viver T."/>
        </authorList>
    </citation>
    <scope>NUCLEOTIDE SEQUENCE [LARGE SCALE GENOMIC DNA]</scope>
    <source>
        <strain evidence="6 7">ST-119</strain>
    </source>
</reference>
<dbReference type="Pfam" id="PF00933">
    <property type="entry name" value="Glyco_hydro_3"/>
    <property type="match status" value="1"/>
</dbReference>
<dbReference type="PANTHER" id="PTHR42721">
    <property type="entry name" value="SUGAR HYDROLASE-RELATED"/>
    <property type="match status" value="1"/>
</dbReference>
<dbReference type="SUPFAM" id="SSF52279">
    <property type="entry name" value="Beta-D-glucan exohydrolase, C-terminal domain"/>
    <property type="match status" value="1"/>
</dbReference>
<evidence type="ECO:0000256" key="2">
    <source>
        <dbReference type="ARBA" id="ARBA00022729"/>
    </source>
</evidence>
<dbReference type="PRINTS" id="PR00133">
    <property type="entry name" value="GLHYDRLASE3"/>
</dbReference>
<dbReference type="PANTHER" id="PTHR42721:SF3">
    <property type="entry name" value="BETA-D-XYLOSIDASE 5-RELATED"/>
    <property type="match status" value="1"/>
</dbReference>
<keyword evidence="3 6" id="KW-0378">Hydrolase</keyword>
<dbReference type="Pfam" id="PF07691">
    <property type="entry name" value="PA14"/>
    <property type="match status" value="1"/>
</dbReference>
<feature type="domain" description="PA14" evidence="5">
    <location>
        <begin position="462"/>
        <end position="604"/>
    </location>
</feature>
<protein>
    <submittedName>
        <fullName evidence="6">Xylan 1,4-beta-xylosidase</fullName>
        <ecNumber evidence="6">3.2.1.37</ecNumber>
    </submittedName>
</protein>
<dbReference type="InterPro" id="IPR036881">
    <property type="entry name" value="Glyco_hydro_3_C_sf"/>
</dbReference>
<dbReference type="InterPro" id="IPR037524">
    <property type="entry name" value="PA14/GLEYA"/>
</dbReference>
<dbReference type="Gene3D" id="3.20.20.300">
    <property type="entry name" value="Glycoside hydrolase, family 3, N-terminal domain"/>
    <property type="match status" value="1"/>
</dbReference>
<dbReference type="InterPro" id="IPR013783">
    <property type="entry name" value="Ig-like_fold"/>
</dbReference>
<dbReference type="InterPro" id="IPR011658">
    <property type="entry name" value="PA14_dom"/>
</dbReference>
<gene>
    <name evidence="6" type="primary">xyl3A</name>
    <name evidence="6" type="ORF">ABS766_04020</name>
</gene>
<dbReference type="SUPFAM" id="SSF51445">
    <property type="entry name" value="(Trans)glycosidases"/>
    <property type="match status" value="1"/>
</dbReference>
<accession>A0ABW8YUD8</accession>
<dbReference type="InterPro" id="IPR001764">
    <property type="entry name" value="Glyco_hydro_3_N"/>
</dbReference>
<organism evidence="6 7">
    <name type="scientific">Flavobacterium rhizosphaerae</name>
    <dbReference type="NCBI Taxonomy" id="3163298"/>
    <lineage>
        <taxon>Bacteria</taxon>
        <taxon>Pseudomonadati</taxon>
        <taxon>Bacteroidota</taxon>
        <taxon>Flavobacteriia</taxon>
        <taxon>Flavobacteriales</taxon>
        <taxon>Flavobacteriaceae</taxon>
        <taxon>Flavobacterium</taxon>
    </lineage>
</organism>
<dbReference type="SMART" id="SM01217">
    <property type="entry name" value="Fn3_like"/>
    <property type="match status" value="1"/>
</dbReference>
<dbReference type="Gene3D" id="3.40.50.1700">
    <property type="entry name" value="Glycoside hydrolase family 3 C-terminal domain"/>
    <property type="match status" value="2"/>
</dbReference>
<evidence type="ECO:0000259" key="5">
    <source>
        <dbReference type="PROSITE" id="PS51820"/>
    </source>
</evidence>
<dbReference type="InterPro" id="IPR002772">
    <property type="entry name" value="Glyco_hydro_3_C"/>
</dbReference>
<feature type="signal peptide" evidence="4">
    <location>
        <begin position="1"/>
        <end position="23"/>
    </location>
</feature>
<dbReference type="EMBL" id="JBELPZ010000002">
    <property type="protein sequence ID" value="MFL9843580.1"/>
    <property type="molecule type" value="Genomic_DNA"/>
</dbReference>
<keyword evidence="7" id="KW-1185">Reference proteome</keyword>
<dbReference type="EC" id="3.2.1.37" evidence="6"/>
<dbReference type="SMART" id="SM00758">
    <property type="entry name" value="PA14"/>
    <property type="match status" value="1"/>
</dbReference>
<proteinExistence type="inferred from homology"/>
<comment type="similarity">
    <text evidence="1">Belongs to the glycosyl hydrolase 3 family.</text>
</comment>
<dbReference type="InterPro" id="IPR026891">
    <property type="entry name" value="Fn3-like"/>
</dbReference>
<comment type="caution">
    <text evidence="6">The sequence shown here is derived from an EMBL/GenBank/DDBJ whole genome shotgun (WGS) entry which is preliminary data.</text>
</comment>
<evidence type="ECO:0000313" key="6">
    <source>
        <dbReference type="EMBL" id="MFL9843580.1"/>
    </source>
</evidence>
<name>A0ABW8YUD8_9FLAO</name>
<dbReference type="InterPro" id="IPR017853">
    <property type="entry name" value="GH"/>
</dbReference>
<evidence type="ECO:0000256" key="4">
    <source>
        <dbReference type="SAM" id="SignalP"/>
    </source>
</evidence>
<dbReference type="PROSITE" id="PS51820">
    <property type="entry name" value="PA14"/>
    <property type="match status" value="1"/>
</dbReference>
<keyword evidence="2 4" id="KW-0732">Signal</keyword>
<dbReference type="RefSeq" id="WP_408083834.1">
    <property type="nucleotide sequence ID" value="NZ_JBELPZ010000002.1"/>
</dbReference>
<dbReference type="Gene3D" id="2.60.40.10">
    <property type="entry name" value="Immunoglobulins"/>
    <property type="match status" value="1"/>
</dbReference>
<dbReference type="Proteomes" id="UP001629156">
    <property type="component" value="Unassembled WGS sequence"/>
</dbReference>
<evidence type="ECO:0000256" key="3">
    <source>
        <dbReference type="ARBA" id="ARBA00022801"/>
    </source>
</evidence>
<dbReference type="Pfam" id="PF14310">
    <property type="entry name" value="Fn3-like"/>
    <property type="match status" value="1"/>
</dbReference>
<evidence type="ECO:0000256" key="1">
    <source>
        <dbReference type="ARBA" id="ARBA00005336"/>
    </source>
</evidence>
<evidence type="ECO:0000313" key="7">
    <source>
        <dbReference type="Proteomes" id="UP001629156"/>
    </source>
</evidence>
<dbReference type="NCBIfam" id="NF041776">
    <property type="entry name" value="xylosidase_Xyl3A"/>
    <property type="match status" value="1"/>
</dbReference>
<keyword evidence="6" id="KW-0326">Glycosidase</keyword>
<sequence>MFTVKRYWLFSVLFLSALATVTAQQLPYQNPGLSFEERAKDLISRLTLEEKASLMFDQSPAIPRLGIKKFNWWSEALHGLANNDSVTVFPEPIGMAASFNNDLVYSIFDAVSDETRAKYHNALRNGQENKRFLSLSVWTPNVNIFRDPRWGRGQETYGEDPYLTSLMGVAVVKGLQGPEDAKYRKLLACAKHYAVHSGPEWSRHELNLNNIAPRDLWETYLPAFKSLVKDSDVRQVMCAYQRLDDEPCCSSSRLLQTILREQWGFKYLVVSDCGAVTDFYTSHKVSSDAVHAAAKGTLAGTDVECVWQGYAYEHLPEAVSRGLLSEQEVDKHLMRVLEARFELGEFDEEAQVPWAQIPMSVVNNEEHRQMALDMARQSMTLLQNNNAILPLNKSAKKIAVIGPNADNAPMLWGNYNGKPVRTITILNGIESKLPAGSVVYDKACDLVENKLTQSYFKRAAFNGKTGFKATYWNNPDRSGNPAISVQISDPLKLTTAGQHEFASGVKLEGFSGLYETVFKAPETEEIVFKVGVTGYFELFINNESIAKYNNWRTLPTRIPYNVEKGKTYKIEIRYAQLNNWQANLEFDFGKEVDIDFTVLINKLKGIDTVIFAGGLSTLLEGEEMPVSYPGFKGGDRTDIELPEVQRNCLKALKAAGKKVIFVNCSGSAIALMPETQSCDAILQAWYGGESGGQAVADVLFGDFNPSGKLPITFYKSMKQIPDDFEDYSMKGRTYRFMDDPLFQFGYGLSYTSFSVGKARLSSSKIKKDETLSLTVPVSNTGKRNGTELVQVYIHKTGDVNGPLKTLKGFKKVEIKPGKTTDAVIELPYTAFAFYNENDNIQELTVMPGEYEILYGTSSAQKDLKTIKITVN</sequence>
<dbReference type="InterPro" id="IPR044993">
    <property type="entry name" value="BXL"/>
</dbReference>
<feature type="chain" id="PRO_5045420794" evidence="4">
    <location>
        <begin position="24"/>
        <end position="871"/>
    </location>
</feature>